<dbReference type="NCBIfam" id="TIGR00377">
    <property type="entry name" value="ant_ant_sig"/>
    <property type="match status" value="1"/>
</dbReference>
<evidence type="ECO:0000259" key="3">
    <source>
        <dbReference type="PROSITE" id="PS50801"/>
    </source>
</evidence>
<dbReference type="PANTHER" id="PTHR33495:SF2">
    <property type="entry name" value="ANTI-SIGMA FACTOR ANTAGONIST TM_1081-RELATED"/>
    <property type="match status" value="1"/>
</dbReference>
<dbReference type="EMBL" id="JAINZZ010000005">
    <property type="protein sequence ID" value="MBY8877326.1"/>
    <property type="molecule type" value="Genomic_DNA"/>
</dbReference>
<sequence length="112" mass="11470">MTPTRLQVQEKAVGGGVVLGLTGEIDFTTLDVLDGALVRSAGAPVVVADVAGVTFIDSVGLTALLRAHRDLTDTGGRLALAGAKDAVRRVLEIAGLDHVLALYPTVQSALNP</sequence>
<dbReference type="CDD" id="cd07043">
    <property type="entry name" value="STAS_anti-anti-sigma_factors"/>
    <property type="match status" value="1"/>
</dbReference>
<evidence type="ECO:0000256" key="1">
    <source>
        <dbReference type="ARBA" id="ARBA00009013"/>
    </source>
</evidence>
<protein>
    <recommendedName>
        <fullName evidence="2">Anti-sigma factor antagonist</fullName>
    </recommendedName>
</protein>
<reference evidence="4 5" key="1">
    <citation type="submission" date="2021-08" db="EMBL/GenBank/DDBJ databases">
        <title>WGS of actinomycetes from Thailand.</title>
        <authorList>
            <person name="Thawai C."/>
        </authorList>
    </citation>
    <scope>NUCLEOTIDE SEQUENCE [LARGE SCALE GENOMIC DNA]</scope>
    <source>
        <strain evidence="4 5">PLK6-54</strain>
    </source>
</reference>
<accession>A0ABS7Q2G7</accession>
<dbReference type="InterPro" id="IPR036513">
    <property type="entry name" value="STAS_dom_sf"/>
</dbReference>
<dbReference type="Gene3D" id="3.30.750.24">
    <property type="entry name" value="STAS domain"/>
    <property type="match status" value="1"/>
</dbReference>
<dbReference type="PANTHER" id="PTHR33495">
    <property type="entry name" value="ANTI-SIGMA FACTOR ANTAGONIST TM_1081-RELATED-RELATED"/>
    <property type="match status" value="1"/>
</dbReference>
<dbReference type="InterPro" id="IPR003658">
    <property type="entry name" value="Anti-sigma_ant"/>
</dbReference>
<keyword evidence="5" id="KW-1185">Reference proteome</keyword>
<dbReference type="SUPFAM" id="SSF52091">
    <property type="entry name" value="SpoIIaa-like"/>
    <property type="match status" value="1"/>
</dbReference>
<dbReference type="PROSITE" id="PS50801">
    <property type="entry name" value="STAS"/>
    <property type="match status" value="1"/>
</dbReference>
<organism evidence="4 5">
    <name type="scientific">Actinacidiphila acidipaludis</name>
    <dbReference type="NCBI Taxonomy" id="2873382"/>
    <lineage>
        <taxon>Bacteria</taxon>
        <taxon>Bacillati</taxon>
        <taxon>Actinomycetota</taxon>
        <taxon>Actinomycetes</taxon>
        <taxon>Kitasatosporales</taxon>
        <taxon>Streptomycetaceae</taxon>
        <taxon>Actinacidiphila</taxon>
    </lineage>
</organism>
<evidence type="ECO:0000313" key="4">
    <source>
        <dbReference type="EMBL" id="MBY8877326.1"/>
    </source>
</evidence>
<dbReference type="Pfam" id="PF01740">
    <property type="entry name" value="STAS"/>
    <property type="match status" value="1"/>
</dbReference>
<feature type="domain" description="STAS" evidence="3">
    <location>
        <begin position="6"/>
        <end position="112"/>
    </location>
</feature>
<dbReference type="InterPro" id="IPR002645">
    <property type="entry name" value="STAS_dom"/>
</dbReference>
<dbReference type="Proteomes" id="UP000778578">
    <property type="component" value="Unassembled WGS sequence"/>
</dbReference>
<proteinExistence type="inferred from homology"/>
<name>A0ABS7Q2G7_9ACTN</name>
<dbReference type="RefSeq" id="WP_222961472.1">
    <property type="nucleotide sequence ID" value="NZ_JAINZZ010000005.1"/>
</dbReference>
<comment type="caution">
    <text evidence="4">The sequence shown here is derived from an EMBL/GenBank/DDBJ whole genome shotgun (WGS) entry which is preliminary data.</text>
</comment>
<comment type="similarity">
    <text evidence="1 2">Belongs to the anti-sigma-factor antagonist family.</text>
</comment>
<evidence type="ECO:0000256" key="2">
    <source>
        <dbReference type="RuleBase" id="RU003749"/>
    </source>
</evidence>
<evidence type="ECO:0000313" key="5">
    <source>
        <dbReference type="Proteomes" id="UP000778578"/>
    </source>
</evidence>
<gene>
    <name evidence="4" type="ORF">K7862_06665</name>
</gene>